<reference evidence="1" key="1">
    <citation type="submission" date="2021-11" db="EMBL/GenBank/DDBJ databases">
        <title>Draft genome sequence of Alcaligenes endophyticus type strain CCUG 75668T.</title>
        <authorList>
            <person name="Salva-Serra F."/>
            <person name="Duran R.E."/>
            <person name="Seeger M."/>
            <person name="Moore E.R.B."/>
            <person name="Jaen-Luchoro D."/>
        </authorList>
    </citation>
    <scope>NUCLEOTIDE SEQUENCE</scope>
    <source>
        <strain evidence="1">CCUG 75668</strain>
    </source>
</reference>
<dbReference type="EMBL" id="JAJHNU010000005">
    <property type="protein sequence ID" value="MDN4122794.1"/>
    <property type="molecule type" value="Genomic_DNA"/>
</dbReference>
<sequence length="146" mass="16472">MQLQREHHPNQNAITAYGDDYIEINLVRYVNSIYFLPEGDVHPLALRSAQEITSDELDRITGLDQIQRSPMDFLDDVQPSKPEHAPELIVLGTGHKQQFLHPAVTQRLLSMGIGVEIMDSQAAARTYNILMSEGRKVLAILIQENP</sequence>
<evidence type="ECO:0000313" key="1">
    <source>
        <dbReference type="EMBL" id="MDN4122794.1"/>
    </source>
</evidence>
<protein>
    <submittedName>
        <fullName evidence="1">MTH938/NDUFAF3 family protein</fullName>
    </submittedName>
</protein>
<organism evidence="1 2">
    <name type="scientific">Alcaligenes endophyticus</name>
    <dbReference type="NCBI Taxonomy" id="1929088"/>
    <lineage>
        <taxon>Bacteria</taxon>
        <taxon>Pseudomonadati</taxon>
        <taxon>Pseudomonadota</taxon>
        <taxon>Betaproteobacteria</taxon>
        <taxon>Burkholderiales</taxon>
        <taxon>Alcaligenaceae</taxon>
        <taxon>Alcaligenes</taxon>
    </lineage>
</organism>
<dbReference type="PANTHER" id="PTHR21192:SF2">
    <property type="entry name" value="NADH DEHYDROGENASE [UBIQUINONE] 1 ALPHA SUBCOMPLEX ASSEMBLY FACTOR 3"/>
    <property type="match status" value="1"/>
</dbReference>
<name>A0ABT8ENA6_9BURK</name>
<proteinExistence type="predicted"/>
<dbReference type="InterPro" id="IPR036748">
    <property type="entry name" value="MTH938-like_sf"/>
</dbReference>
<comment type="caution">
    <text evidence="1">The sequence shown here is derived from an EMBL/GenBank/DDBJ whole genome shotgun (WGS) entry which is preliminary data.</text>
</comment>
<dbReference type="PANTHER" id="PTHR21192">
    <property type="entry name" value="NUCLEAR PROTEIN E3-3"/>
    <property type="match status" value="1"/>
</dbReference>
<dbReference type="Proteomes" id="UP001168613">
    <property type="component" value="Unassembled WGS sequence"/>
</dbReference>
<dbReference type="Gene3D" id="3.40.1230.10">
    <property type="entry name" value="MTH938-like"/>
    <property type="match status" value="1"/>
</dbReference>
<keyword evidence="2" id="KW-1185">Reference proteome</keyword>
<evidence type="ECO:0000313" key="2">
    <source>
        <dbReference type="Proteomes" id="UP001168613"/>
    </source>
</evidence>
<dbReference type="RefSeq" id="WP_266123687.1">
    <property type="nucleotide sequence ID" value="NZ_JAJHNU010000005.1"/>
</dbReference>
<dbReference type="Pfam" id="PF04430">
    <property type="entry name" value="DUF498"/>
    <property type="match status" value="1"/>
</dbReference>
<gene>
    <name evidence="1" type="ORF">LMS43_16010</name>
</gene>
<dbReference type="SUPFAM" id="SSF64076">
    <property type="entry name" value="MTH938-like"/>
    <property type="match status" value="1"/>
</dbReference>
<accession>A0ABT8ENA6</accession>
<dbReference type="InterPro" id="IPR007523">
    <property type="entry name" value="NDUFAF3/AAMDC"/>
</dbReference>